<protein>
    <submittedName>
        <fullName evidence="4">GerA spore germination protein</fullName>
    </submittedName>
</protein>
<accession>A0ABY1JN67</accession>
<dbReference type="PANTHER" id="PTHR22550">
    <property type="entry name" value="SPORE GERMINATION PROTEIN"/>
    <property type="match status" value="1"/>
</dbReference>
<keyword evidence="5" id="KW-1185">Reference proteome</keyword>
<feature type="transmembrane region" description="Helical" evidence="3">
    <location>
        <begin position="319"/>
        <end position="347"/>
    </location>
</feature>
<gene>
    <name evidence="4" type="ORF">SAMN05421578_102224</name>
</gene>
<feature type="transmembrane region" description="Helical" evidence="3">
    <location>
        <begin position="382"/>
        <end position="403"/>
    </location>
</feature>
<dbReference type="Proteomes" id="UP000186666">
    <property type="component" value="Unassembled WGS sequence"/>
</dbReference>
<dbReference type="Pfam" id="PF03323">
    <property type="entry name" value="GerA"/>
    <property type="match status" value="1"/>
</dbReference>
<keyword evidence="2 3" id="KW-0472">Membrane</keyword>
<dbReference type="EMBL" id="FTNK01000002">
    <property type="protein sequence ID" value="SIQ49004.1"/>
    <property type="molecule type" value="Genomic_DNA"/>
</dbReference>
<comment type="similarity">
    <text evidence="1">Belongs to the GerABKA family.</text>
</comment>
<evidence type="ECO:0000256" key="3">
    <source>
        <dbReference type="SAM" id="Phobius"/>
    </source>
</evidence>
<dbReference type="InterPro" id="IPR004995">
    <property type="entry name" value="Spore_Ger"/>
</dbReference>
<keyword evidence="3" id="KW-0812">Transmembrane</keyword>
<sequence>MNDHSIEETEVKWTPQTLTDIFKKSSDIQVFNHQFDESIQSTVVLIYGEGTIDSSLISRIVLPELHSLYREKEKFVVHKGMMFGSLQLDPLQDKATEETLYQVIFEGSLVIFFPQLNTFFTLNISQIPGRTPEESSTEISIKGPKDGFVESIVVNVALIRKRIRSKSLCYEKYIMGTRTKTKVGLLYFQDIISPKILTEIKRRLDNIDVDGISGVGHLEELLSDSKYSLFPLLDSTGRPDFVVNCLLNGRFVIIIDGNPLVLVGPGTFTLLLKSPEDLHFNFYYVSFVRLIRALSFLLSIILPGLWVALTAFHPDQIPFYLMATVSVARIGLPFTSPVEMFLLIILLEIFREAGVRLPNSIGQTLTVIGGLIIGDASIRAGLVSPSVVVVGAVTAVCGVTLVNQTLSSVVSLVRLGLFVMSSVLGMYGLILGVILLVIYMSRLQTFGIPYLSPLSPPIVKDIAKTVLRFPWIRTTRKPQDLNTIDSDHQGEDPT</sequence>
<dbReference type="InterPro" id="IPR050768">
    <property type="entry name" value="UPF0353/GerABKA_families"/>
</dbReference>
<reference evidence="4 5" key="1">
    <citation type="submission" date="2017-01" db="EMBL/GenBank/DDBJ databases">
        <authorList>
            <person name="Varghese N."/>
            <person name="Submissions S."/>
        </authorList>
    </citation>
    <scope>NUCLEOTIDE SEQUENCE [LARGE SCALE GENOMIC DNA]</scope>
    <source>
        <strain evidence="4 5">ATCC 23464</strain>
    </source>
</reference>
<name>A0ABY1JN67_9BACL</name>
<evidence type="ECO:0000256" key="2">
    <source>
        <dbReference type="ARBA" id="ARBA00023136"/>
    </source>
</evidence>
<feature type="transmembrane region" description="Helical" evidence="3">
    <location>
        <begin position="415"/>
        <end position="439"/>
    </location>
</feature>
<organism evidence="4 5">
    <name type="scientific">Paenibacillus macquariensis</name>
    <dbReference type="NCBI Taxonomy" id="948756"/>
    <lineage>
        <taxon>Bacteria</taxon>
        <taxon>Bacillati</taxon>
        <taxon>Bacillota</taxon>
        <taxon>Bacilli</taxon>
        <taxon>Bacillales</taxon>
        <taxon>Paenibacillaceae</taxon>
        <taxon>Paenibacillus</taxon>
    </lineage>
</organism>
<dbReference type="PANTHER" id="PTHR22550:SF5">
    <property type="entry name" value="LEUCINE ZIPPER PROTEIN 4"/>
    <property type="match status" value="1"/>
</dbReference>
<proteinExistence type="inferred from homology"/>
<comment type="caution">
    <text evidence="4">The sequence shown here is derived from an EMBL/GenBank/DDBJ whole genome shotgun (WGS) entry which is preliminary data.</text>
</comment>
<evidence type="ECO:0000313" key="5">
    <source>
        <dbReference type="Proteomes" id="UP000186666"/>
    </source>
</evidence>
<dbReference type="PIRSF" id="PIRSF005690">
    <property type="entry name" value="GerBA"/>
    <property type="match status" value="1"/>
</dbReference>
<evidence type="ECO:0000256" key="1">
    <source>
        <dbReference type="ARBA" id="ARBA00005278"/>
    </source>
</evidence>
<dbReference type="RefSeq" id="WP_244555862.1">
    <property type="nucleotide sequence ID" value="NZ_FTNK01000002.1"/>
</dbReference>
<evidence type="ECO:0000313" key="4">
    <source>
        <dbReference type="EMBL" id="SIQ49004.1"/>
    </source>
</evidence>
<feature type="transmembrane region" description="Helical" evidence="3">
    <location>
        <begin position="293"/>
        <end position="313"/>
    </location>
</feature>
<keyword evidence="3" id="KW-1133">Transmembrane helix</keyword>